<name>A0A6S7HRB8_PARCT</name>
<dbReference type="AlphaFoldDB" id="A0A6S7HRB8"/>
<feature type="region of interest" description="Disordered" evidence="1">
    <location>
        <begin position="1"/>
        <end position="80"/>
    </location>
</feature>
<sequence>MKVIEIDQIRKQQKNTSDGDGGTEVPQSNTETADEDILVLGSDEAPERTDTDGDFEINQQSEHNEQDVGKEQNNEKEESIQIGDWIATDFGTNVFYVGKVTNVDLALKRGEAMFLKKNVGHKYKESSAQDKEIEELPRDRGHMCYFKKE</sequence>
<organism evidence="2 3">
    <name type="scientific">Paramuricea clavata</name>
    <name type="common">Red gorgonian</name>
    <name type="synonym">Violescent sea-whip</name>
    <dbReference type="NCBI Taxonomy" id="317549"/>
    <lineage>
        <taxon>Eukaryota</taxon>
        <taxon>Metazoa</taxon>
        <taxon>Cnidaria</taxon>
        <taxon>Anthozoa</taxon>
        <taxon>Octocorallia</taxon>
        <taxon>Malacalcyonacea</taxon>
        <taxon>Plexauridae</taxon>
        <taxon>Paramuricea</taxon>
    </lineage>
</organism>
<proteinExistence type="predicted"/>
<accession>A0A6S7HRB8</accession>
<dbReference type="Proteomes" id="UP001152795">
    <property type="component" value="Unassembled WGS sequence"/>
</dbReference>
<keyword evidence="3" id="KW-1185">Reference proteome</keyword>
<dbReference type="EMBL" id="CACRXK020005498">
    <property type="protein sequence ID" value="CAB4006403.1"/>
    <property type="molecule type" value="Genomic_DNA"/>
</dbReference>
<evidence type="ECO:0000313" key="2">
    <source>
        <dbReference type="EMBL" id="CAB4006403.1"/>
    </source>
</evidence>
<reference evidence="2" key="1">
    <citation type="submission" date="2020-04" db="EMBL/GenBank/DDBJ databases">
        <authorList>
            <person name="Alioto T."/>
            <person name="Alioto T."/>
            <person name="Gomez Garrido J."/>
        </authorList>
    </citation>
    <scope>NUCLEOTIDE SEQUENCE</scope>
    <source>
        <strain evidence="2">A484AB</strain>
    </source>
</reference>
<feature type="compositionally biased region" description="Basic and acidic residues" evidence="1">
    <location>
        <begin position="1"/>
        <end position="10"/>
    </location>
</feature>
<comment type="caution">
    <text evidence="2">The sequence shown here is derived from an EMBL/GenBank/DDBJ whole genome shotgun (WGS) entry which is preliminary data.</text>
</comment>
<gene>
    <name evidence="2" type="ORF">PACLA_8A062142</name>
</gene>
<feature type="compositionally biased region" description="Basic and acidic residues" evidence="1">
    <location>
        <begin position="62"/>
        <end position="79"/>
    </location>
</feature>
<evidence type="ECO:0000256" key="1">
    <source>
        <dbReference type="SAM" id="MobiDB-lite"/>
    </source>
</evidence>
<evidence type="ECO:0000313" key="3">
    <source>
        <dbReference type="Proteomes" id="UP001152795"/>
    </source>
</evidence>
<protein>
    <submittedName>
        <fullName evidence="2">Uncharacterized protein</fullName>
    </submittedName>
</protein>